<organism evidence="1 2">
    <name type="scientific">Puccinia striiformis f. sp. tritici PST-78</name>
    <dbReference type="NCBI Taxonomy" id="1165861"/>
    <lineage>
        <taxon>Eukaryota</taxon>
        <taxon>Fungi</taxon>
        <taxon>Dikarya</taxon>
        <taxon>Basidiomycota</taxon>
        <taxon>Pucciniomycotina</taxon>
        <taxon>Pucciniomycetes</taxon>
        <taxon>Pucciniales</taxon>
        <taxon>Pucciniaceae</taxon>
        <taxon>Puccinia</taxon>
    </lineage>
</organism>
<dbReference type="Proteomes" id="UP000054564">
    <property type="component" value="Unassembled WGS sequence"/>
</dbReference>
<dbReference type="EMBL" id="AJIL01006542">
    <property type="protein sequence ID" value="KNE87149.1"/>
    <property type="molecule type" value="Genomic_DNA"/>
</dbReference>
<keyword evidence="2" id="KW-1185">Reference proteome</keyword>
<gene>
    <name evidence="1" type="ORF">PSTG_19472</name>
</gene>
<comment type="caution">
    <text evidence="1">The sequence shown here is derived from an EMBL/GenBank/DDBJ whole genome shotgun (WGS) entry which is preliminary data.</text>
</comment>
<reference evidence="2" key="1">
    <citation type="submission" date="2014-03" db="EMBL/GenBank/DDBJ databases">
        <title>The Genome Sequence of Puccinia striiformis f. sp. tritici PST-78.</title>
        <authorList>
            <consortium name="The Broad Institute Genome Sequencing Platform"/>
            <person name="Cuomo C."/>
            <person name="Hulbert S."/>
            <person name="Chen X."/>
            <person name="Walker B."/>
            <person name="Young S.K."/>
            <person name="Zeng Q."/>
            <person name="Gargeya S."/>
            <person name="Fitzgerald M."/>
            <person name="Haas B."/>
            <person name="Abouelleil A."/>
            <person name="Alvarado L."/>
            <person name="Arachchi H.M."/>
            <person name="Berlin A.M."/>
            <person name="Chapman S.B."/>
            <person name="Goldberg J."/>
            <person name="Griggs A."/>
            <person name="Gujja S."/>
            <person name="Hansen M."/>
            <person name="Howarth C."/>
            <person name="Imamovic A."/>
            <person name="Larimer J."/>
            <person name="McCowan C."/>
            <person name="Montmayeur A."/>
            <person name="Murphy C."/>
            <person name="Neiman D."/>
            <person name="Pearson M."/>
            <person name="Priest M."/>
            <person name="Roberts A."/>
            <person name="Saif S."/>
            <person name="Shea T."/>
            <person name="Sisk P."/>
            <person name="Sykes S."/>
            <person name="Wortman J."/>
            <person name="Nusbaum C."/>
            <person name="Birren B."/>
        </authorList>
    </citation>
    <scope>NUCLEOTIDE SEQUENCE [LARGE SCALE GENOMIC DNA]</scope>
    <source>
        <strain evidence="2">race PST-78</strain>
    </source>
</reference>
<name>A0A0L0UKA4_9BASI</name>
<accession>A0A0L0UKA4</accession>
<protein>
    <submittedName>
        <fullName evidence="1">Uncharacterized protein</fullName>
    </submittedName>
</protein>
<evidence type="ECO:0000313" key="1">
    <source>
        <dbReference type="EMBL" id="KNE87149.1"/>
    </source>
</evidence>
<dbReference type="AlphaFoldDB" id="A0A0L0UKA4"/>
<sequence>MEDEACRDETQAYNYVATLALFYLNSQNVTSTHRYLPVTFGELWDELEEKRKKEDDQKYLDLVKSLLAVFKHRLSNNPCLPSHVYLVTKLRLFNDPKNHQLQAFCMRKTH</sequence>
<proteinExistence type="predicted"/>
<evidence type="ECO:0000313" key="2">
    <source>
        <dbReference type="Proteomes" id="UP000054564"/>
    </source>
</evidence>
<dbReference type="STRING" id="1165861.A0A0L0UKA4"/>